<dbReference type="STRING" id="112413.SAMN05421854_111116"/>
<dbReference type="PANTHER" id="PTHR12935:SF0">
    <property type="entry name" value="GAMMA-GLUTAMYLCYCLOTRANSFERASE"/>
    <property type="match status" value="1"/>
</dbReference>
<keyword evidence="1" id="KW-0456">Lyase</keyword>
<feature type="binding site" evidence="3">
    <location>
        <position position="134"/>
    </location>
    <ligand>
        <name>substrate</name>
    </ligand>
</feature>
<sequence>MCIPSCEGRVARLCRVPLYAAYGSNMEPAQMLERAPHSPMAGTGWLEGWRLTFGGEDIGWEGALATIVEDPSSRVFVVLYDVTGLDEERLDRWEGGELGMHTKIRLRVQTMDGSTVAWLYVLDAYEGGLPSARYLGVLADAAEAAGAPVDYVDDLRTRPCTGISG</sequence>
<dbReference type="SUPFAM" id="SSF110857">
    <property type="entry name" value="Gamma-glutamyl cyclotransferase-like"/>
    <property type="match status" value="1"/>
</dbReference>
<dbReference type="InterPro" id="IPR036568">
    <property type="entry name" value="GGCT-like_sf"/>
</dbReference>
<dbReference type="PANTHER" id="PTHR12935">
    <property type="entry name" value="GAMMA-GLUTAMYLCYCLOTRANSFERASE"/>
    <property type="match status" value="1"/>
</dbReference>
<accession>A0A1I5XYX1</accession>
<evidence type="ECO:0000313" key="4">
    <source>
        <dbReference type="EMBL" id="SFQ37138.1"/>
    </source>
</evidence>
<dbReference type="AlphaFoldDB" id="A0A1I5XYX1"/>
<dbReference type="InterPro" id="IPR013024">
    <property type="entry name" value="GGCT-like"/>
</dbReference>
<dbReference type="GO" id="GO:0003839">
    <property type="term" value="F:gamma-glutamylcyclotransferase activity"/>
    <property type="evidence" value="ECO:0007669"/>
    <property type="project" value="InterPro"/>
</dbReference>
<dbReference type="Proteomes" id="UP000199137">
    <property type="component" value="Unassembled WGS sequence"/>
</dbReference>
<evidence type="ECO:0000313" key="5">
    <source>
        <dbReference type="Proteomes" id="UP000199137"/>
    </source>
</evidence>
<proteinExistence type="predicted"/>
<dbReference type="CDD" id="cd06661">
    <property type="entry name" value="GGCT_like"/>
    <property type="match status" value="1"/>
</dbReference>
<evidence type="ECO:0000256" key="1">
    <source>
        <dbReference type="ARBA" id="ARBA00023239"/>
    </source>
</evidence>
<dbReference type="Gene3D" id="3.10.490.10">
    <property type="entry name" value="Gamma-glutamyl cyclotransferase-like"/>
    <property type="match status" value="1"/>
</dbReference>
<feature type="active site" description="Proton acceptor" evidence="2">
    <location>
        <position position="94"/>
    </location>
</feature>
<organism evidence="4 5">
    <name type="scientific">Amycolatopsis rubida</name>
    <dbReference type="NCBI Taxonomy" id="112413"/>
    <lineage>
        <taxon>Bacteria</taxon>
        <taxon>Bacillati</taxon>
        <taxon>Actinomycetota</taxon>
        <taxon>Actinomycetes</taxon>
        <taxon>Pseudonocardiales</taxon>
        <taxon>Pseudonocardiaceae</taxon>
        <taxon>Amycolatopsis</taxon>
    </lineage>
</organism>
<dbReference type="EMBL" id="FOWC01000011">
    <property type="protein sequence ID" value="SFQ37138.1"/>
    <property type="molecule type" value="Genomic_DNA"/>
</dbReference>
<dbReference type="Pfam" id="PF13772">
    <property type="entry name" value="AIG2_2"/>
    <property type="match status" value="1"/>
</dbReference>
<name>A0A1I5XYX1_9PSEU</name>
<evidence type="ECO:0000256" key="3">
    <source>
        <dbReference type="PIRSR" id="PIRSR617939-2"/>
    </source>
</evidence>
<gene>
    <name evidence="4" type="ORF">SAMN05421854_111116</name>
</gene>
<dbReference type="InterPro" id="IPR017939">
    <property type="entry name" value="G-Glutamylcylcotransferase"/>
</dbReference>
<feature type="binding site" evidence="3">
    <location>
        <begin position="19"/>
        <end position="24"/>
    </location>
    <ligand>
        <name>substrate</name>
    </ligand>
</feature>
<protein>
    <submittedName>
        <fullName evidence="4">AIG2-like family protein</fullName>
    </submittedName>
</protein>
<evidence type="ECO:0000256" key="2">
    <source>
        <dbReference type="PIRSR" id="PIRSR617939-1"/>
    </source>
</evidence>
<reference evidence="4 5" key="1">
    <citation type="submission" date="2016-10" db="EMBL/GenBank/DDBJ databases">
        <authorList>
            <person name="de Groot N.N."/>
        </authorList>
    </citation>
    <scope>NUCLEOTIDE SEQUENCE [LARGE SCALE GENOMIC DNA]</scope>
    <source>
        <strain evidence="4 5">DSM 44637</strain>
    </source>
</reference>